<feature type="region of interest" description="Disordered" evidence="1">
    <location>
        <begin position="36"/>
        <end position="74"/>
    </location>
</feature>
<protein>
    <submittedName>
        <fullName evidence="2">TssQ family T6SS-associated lipoprotein</fullName>
    </submittedName>
</protein>
<dbReference type="InterPro" id="IPR011990">
    <property type="entry name" value="TPR-like_helical_dom_sf"/>
</dbReference>
<keyword evidence="3" id="KW-1185">Reference proteome</keyword>
<dbReference type="Proteomes" id="UP001589773">
    <property type="component" value="Unassembled WGS sequence"/>
</dbReference>
<comment type="caution">
    <text evidence="2">The sequence shown here is derived from an EMBL/GenBank/DDBJ whole genome shotgun (WGS) entry which is preliminary data.</text>
</comment>
<sequence length="172" mass="18711">MNAPILTTGTRACALLALLLLGGCADLSKLLDGREPVRSQARVEERPRARAERAEGAERPAPRRERPAPNRDETALREGIALYHDGEFNAAIKRLNSGDLNGGSVRNRVSALKYTAFSYCVTGRPTPCRQAFERALRLDPSFDLAPGEHGHPLWGPVFTRAKQGAGDRAAAR</sequence>
<evidence type="ECO:0000313" key="3">
    <source>
        <dbReference type="Proteomes" id="UP001589773"/>
    </source>
</evidence>
<keyword evidence="2" id="KW-0449">Lipoprotein</keyword>
<evidence type="ECO:0000313" key="2">
    <source>
        <dbReference type="EMBL" id="MFC0250356.1"/>
    </source>
</evidence>
<organism evidence="2 3">
    <name type="scientific">Massilia consociata</name>
    <dbReference type="NCBI Taxonomy" id="760117"/>
    <lineage>
        <taxon>Bacteria</taxon>
        <taxon>Pseudomonadati</taxon>
        <taxon>Pseudomonadota</taxon>
        <taxon>Betaproteobacteria</taxon>
        <taxon>Burkholderiales</taxon>
        <taxon>Oxalobacteraceae</taxon>
        <taxon>Telluria group</taxon>
        <taxon>Massilia</taxon>
    </lineage>
</organism>
<dbReference type="InterPro" id="IPR047780">
    <property type="entry name" value="TssQ-like"/>
</dbReference>
<proteinExistence type="predicted"/>
<accession>A0ABV6FAD2</accession>
<gene>
    <name evidence="2" type="ORF">ACFFJK_00470</name>
</gene>
<evidence type="ECO:0000256" key="1">
    <source>
        <dbReference type="SAM" id="MobiDB-lite"/>
    </source>
</evidence>
<reference evidence="2 3" key="1">
    <citation type="submission" date="2024-09" db="EMBL/GenBank/DDBJ databases">
        <authorList>
            <person name="Sun Q."/>
            <person name="Mori K."/>
        </authorList>
    </citation>
    <scope>NUCLEOTIDE SEQUENCE [LARGE SCALE GENOMIC DNA]</scope>
    <source>
        <strain evidence="2 3">CCM 7792</strain>
    </source>
</reference>
<name>A0ABV6FAD2_9BURK</name>
<dbReference type="EMBL" id="JBHLWP010000001">
    <property type="protein sequence ID" value="MFC0250356.1"/>
    <property type="molecule type" value="Genomic_DNA"/>
</dbReference>
<dbReference type="SUPFAM" id="SSF48452">
    <property type="entry name" value="TPR-like"/>
    <property type="match status" value="1"/>
</dbReference>
<dbReference type="NCBIfam" id="NF038027">
    <property type="entry name" value="TssQ_fam"/>
    <property type="match status" value="1"/>
</dbReference>